<dbReference type="EMBL" id="VUNE01000001">
    <property type="protein sequence ID" value="MST61748.1"/>
    <property type="molecule type" value="Genomic_DNA"/>
</dbReference>
<feature type="transmembrane region" description="Helical" evidence="1">
    <location>
        <begin position="245"/>
        <end position="263"/>
    </location>
</feature>
<organism evidence="2 3">
    <name type="scientific">Peptostreptococcus porci</name>
    <dbReference type="NCBI Taxonomy" id="2652282"/>
    <lineage>
        <taxon>Bacteria</taxon>
        <taxon>Bacillati</taxon>
        <taxon>Bacillota</taxon>
        <taxon>Clostridia</taxon>
        <taxon>Peptostreptococcales</taxon>
        <taxon>Peptostreptococcaceae</taxon>
        <taxon>Peptostreptococcus</taxon>
    </lineage>
</organism>
<dbReference type="Proteomes" id="UP000440713">
    <property type="component" value="Unassembled WGS sequence"/>
</dbReference>
<keyword evidence="1" id="KW-0812">Transmembrane</keyword>
<dbReference type="InterPro" id="IPR036890">
    <property type="entry name" value="HATPase_C_sf"/>
</dbReference>
<feature type="transmembrane region" description="Helical" evidence="1">
    <location>
        <begin position="12"/>
        <end position="32"/>
    </location>
</feature>
<comment type="caution">
    <text evidence="2">The sequence shown here is derived from an EMBL/GenBank/DDBJ whole genome shotgun (WGS) entry which is preliminary data.</text>
</comment>
<keyword evidence="1" id="KW-0472">Membrane</keyword>
<feature type="transmembrane region" description="Helical" evidence="1">
    <location>
        <begin position="180"/>
        <end position="202"/>
    </location>
</feature>
<feature type="transmembrane region" description="Helical" evidence="1">
    <location>
        <begin position="214"/>
        <end position="233"/>
    </location>
</feature>
<feature type="transmembrane region" description="Helical" evidence="1">
    <location>
        <begin position="126"/>
        <end position="143"/>
    </location>
</feature>
<feature type="transmembrane region" description="Helical" evidence="1">
    <location>
        <begin position="95"/>
        <end position="114"/>
    </location>
</feature>
<accession>A0A6N7WY84</accession>
<keyword evidence="1" id="KW-1133">Transmembrane helix</keyword>
<protein>
    <submittedName>
        <fullName evidence="2">Uncharacterized protein</fullName>
    </submittedName>
</protein>
<feature type="transmembrane region" description="Helical" evidence="1">
    <location>
        <begin position="71"/>
        <end position="89"/>
    </location>
</feature>
<keyword evidence="3" id="KW-1185">Reference proteome</keyword>
<feature type="transmembrane region" description="Helical" evidence="1">
    <location>
        <begin position="38"/>
        <end position="59"/>
    </location>
</feature>
<proteinExistence type="predicted"/>
<evidence type="ECO:0000313" key="3">
    <source>
        <dbReference type="Proteomes" id="UP000440713"/>
    </source>
</evidence>
<dbReference type="AlphaFoldDB" id="A0A6N7WY84"/>
<feature type="transmembrane region" description="Helical" evidence="1">
    <location>
        <begin position="149"/>
        <end position="168"/>
    </location>
</feature>
<reference evidence="2 3" key="1">
    <citation type="submission" date="2019-08" db="EMBL/GenBank/DDBJ databases">
        <title>In-depth cultivation of the pig gut microbiome towards novel bacterial diversity and tailored functional studies.</title>
        <authorList>
            <person name="Wylensek D."/>
            <person name="Hitch T.C.A."/>
            <person name="Clavel T."/>
        </authorList>
    </citation>
    <scope>NUCLEOTIDE SEQUENCE [LARGE SCALE GENOMIC DNA]</scope>
    <source>
        <strain evidence="2 3">WCA-SAB-591-4A-A</strain>
    </source>
</reference>
<sequence>MKKMIKKNKNNIILYLHILLQIVLVMTTIYFAQNISKTNFYVFALIIMSLGNAMNYYLFLANRRSKFIEQGSFISIISCFYIFTNILILSRLSNWDINIVYCFLFMIIIVFYTKLYTENLVFLNKYYKLIVVYTLFLYVSKLFSLNIFITIYQGTYFFIGIFPIYIITKNKEKLKKFGKYSYKCLFIMVLIFLAIIISQYFIPIVDFSATNIDVYMTLFFLELIKLFLEFSYLKKINHLHLNECSRWYIIFWFMLLNIISFVLTKDVLMTLIFSTEIVLLFVMTNKLRVVENNKDSINLSTAYFNLNEIIDKQEDLYNERIISFLHDEILQYIIVSLRQVKEENIIENRKNIINLLQETINKIRGEINLYKPKIKGGEYLCDTYITLIDELKDRFKNDEILIDFNCYKSLDLVEPYASVIYKCIHEIVINIFKHSKGFYSEINLHQSEDKIFLTSVNYGDYMDIEANKNIKNVGLRILELEVKKLGGKIDIKMNPNNFLEEGESSVSIGIEIPMKREVIYEDFINRRS</sequence>
<dbReference type="Gene3D" id="3.30.565.10">
    <property type="entry name" value="Histidine kinase-like ATPase, C-terminal domain"/>
    <property type="match status" value="1"/>
</dbReference>
<name>A0A6N7WY84_9FIRM</name>
<evidence type="ECO:0000256" key="1">
    <source>
        <dbReference type="SAM" id="Phobius"/>
    </source>
</evidence>
<gene>
    <name evidence="2" type="ORF">FYJ71_02010</name>
</gene>
<dbReference type="RefSeq" id="WP_154537135.1">
    <property type="nucleotide sequence ID" value="NZ_VUNE01000001.1"/>
</dbReference>
<evidence type="ECO:0000313" key="2">
    <source>
        <dbReference type="EMBL" id="MST61748.1"/>
    </source>
</evidence>